<evidence type="ECO:0000313" key="7">
    <source>
        <dbReference type="EMBL" id="SMH28332.1"/>
    </source>
</evidence>
<dbReference type="PANTHER" id="PTHR30579:SF2">
    <property type="entry name" value="HTH-TYPE TRANSCRIPTIONAL REGULATOR ARGP"/>
    <property type="match status" value="1"/>
</dbReference>
<dbReference type="OrthoDB" id="3252676at2"/>
<gene>
    <name evidence="7" type="ORF">SAMN06295885_0147</name>
</gene>
<evidence type="ECO:0000256" key="3">
    <source>
        <dbReference type="ARBA" id="ARBA00023125"/>
    </source>
</evidence>
<dbReference type="AlphaFoldDB" id="A0A1X7MVG3"/>
<keyword evidence="2" id="KW-0805">Transcription regulation</keyword>
<dbReference type="GO" id="GO:0003700">
    <property type="term" value="F:DNA-binding transcription factor activity"/>
    <property type="evidence" value="ECO:0007669"/>
    <property type="project" value="InterPro"/>
</dbReference>
<dbReference type="Pfam" id="PF03466">
    <property type="entry name" value="LysR_substrate"/>
    <property type="match status" value="1"/>
</dbReference>
<feature type="domain" description="HTH lysR-type" evidence="6">
    <location>
        <begin position="6"/>
        <end position="62"/>
    </location>
</feature>
<evidence type="ECO:0000256" key="5">
    <source>
        <dbReference type="ARBA" id="ARBA00023163"/>
    </source>
</evidence>
<dbReference type="Proteomes" id="UP000193711">
    <property type="component" value="Unassembled WGS sequence"/>
</dbReference>
<name>A0A1X7MVG3_9MICO</name>
<evidence type="ECO:0000256" key="1">
    <source>
        <dbReference type="ARBA" id="ARBA00009437"/>
    </source>
</evidence>
<dbReference type="STRING" id="1891671.SAMN06295885_0147"/>
<sequence>MQTDDLDLSRLRALAAAVRHGSFDAAARALRITPSALSQRIKALESAAGRVLLVRSRPVVATEAGAGLLRLARQIELLADEAVRALGDDGDSAGPVVVPLAVNADSLATWVLPALAAVPDVVFELHREDQEHTTAFLRDGTVLAAVTAEAEAVLGCTVAPLGVMRYRAMAAPAFADRWFPSGDLAALATAPAVVFDEKDRLQERFLAAQGVDGRPPQHRVPGSTDFEAAVRLGLGWGMLPELQSPVGAPGLVPLGGGPVDVPLFWQQWALRTPSLEAVAAAIAQGARVSLLAAGPPLA</sequence>
<evidence type="ECO:0000256" key="2">
    <source>
        <dbReference type="ARBA" id="ARBA00023015"/>
    </source>
</evidence>
<dbReference type="InterPro" id="IPR050176">
    <property type="entry name" value="LTTR"/>
</dbReference>
<evidence type="ECO:0000259" key="6">
    <source>
        <dbReference type="PROSITE" id="PS50931"/>
    </source>
</evidence>
<comment type="similarity">
    <text evidence="1">Belongs to the LysR transcriptional regulatory family.</text>
</comment>
<dbReference type="InterPro" id="IPR005119">
    <property type="entry name" value="LysR_subst-bd"/>
</dbReference>
<evidence type="ECO:0000313" key="8">
    <source>
        <dbReference type="Proteomes" id="UP000193711"/>
    </source>
</evidence>
<dbReference type="RefSeq" id="WP_085474710.1">
    <property type="nucleotide sequence ID" value="NZ_FXBM01000001.1"/>
</dbReference>
<dbReference type="Gene3D" id="3.40.190.290">
    <property type="match status" value="1"/>
</dbReference>
<dbReference type="EMBL" id="FXBM01000001">
    <property type="protein sequence ID" value="SMH28332.1"/>
    <property type="molecule type" value="Genomic_DNA"/>
</dbReference>
<dbReference type="InterPro" id="IPR017685">
    <property type="entry name" value="ArgP"/>
</dbReference>
<keyword evidence="8" id="KW-1185">Reference proteome</keyword>
<keyword evidence="5" id="KW-0804">Transcription</keyword>
<dbReference type="GO" id="GO:0003677">
    <property type="term" value="F:DNA binding"/>
    <property type="evidence" value="ECO:0007669"/>
    <property type="project" value="UniProtKB-KW"/>
</dbReference>
<dbReference type="SUPFAM" id="SSF46785">
    <property type="entry name" value="Winged helix' DNA-binding domain"/>
    <property type="match status" value="1"/>
</dbReference>
<protein>
    <submittedName>
        <fullName evidence="7">Transcriptional regulator, LysR family</fullName>
    </submittedName>
</protein>
<dbReference type="Pfam" id="PF00126">
    <property type="entry name" value="HTH_1"/>
    <property type="match status" value="1"/>
</dbReference>
<reference evidence="8" key="1">
    <citation type="submission" date="2017-04" db="EMBL/GenBank/DDBJ databases">
        <authorList>
            <person name="Varghese N."/>
            <person name="Submissions S."/>
        </authorList>
    </citation>
    <scope>NUCLEOTIDE SEQUENCE [LARGE SCALE GENOMIC DNA]</scope>
    <source>
        <strain evidence="8">VKM Ac-2121</strain>
    </source>
</reference>
<dbReference type="InterPro" id="IPR000847">
    <property type="entry name" value="LysR_HTH_N"/>
</dbReference>
<organism evidence="7 8">
    <name type="scientific">Rathayibacter oskolensis</name>
    <dbReference type="NCBI Taxonomy" id="1891671"/>
    <lineage>
        <taxon>Bacteria</taxon>
        <taxon>Bacillati</taxon>
        <taxon>Actinomycetota</taxon>
        <taxon>Actinomycetes</taxon>
        <taxon>Micrococcales</taxon>
        <taxon>Microbacteriaceae</taxon>
        <taxon>Rathayibacter</taxon>
    </lineage>
</organism>
<dbReference type="InterPro" id="IPR036388">
    <property type="entry name" value="WH-like_DNA-bd_sf"/>
</dbReference>
<dbReference type="InterPro" id="IPR036390">
    <property type="entry name" value="WH_DNA-bd_sf"/>
</dbReference>
<dbReference type="NCBIfam" id="TIGR03298">
    <property type="entry name" value="argP"/>
    <property type="match status" value="1"/>
</dbReference>
<dbReference type="PANTHER" id="PTHR30579">
    <property type="entry name" value="TRANSCRIPTIONAL REGULATOR"/>
    <property type="match status" value="1"/>
</dbReference>
<accession>A0A1X7MVG3</accession>
<dbReference type="SUPFAM" id="SSF53850">
    <property type="entry name" value="Periplasmic binding protein-like II"/>
    <property type="match status" value="1"/>
</dbReference>
<evidence type="ECO:0000256" key="4">
    <source>
        <dbReference type="ARBA" id="ARBA00023159"/>
    </source>
</evidence>
<keyword evidence="3" id="KW-0238">DNA-binding</keyword>
<dbReference type="Gene3D" id="1.10.10.10">
    <property type="entry name" value="Winged helix-like DNA-binding domain superfamily/Winged helix DNA-binding domain"/>
    <property type="match status" value="1"/>
</dbReference>
<proteinExistence type="inferred from homology"/>
<dbReference type="PROSITE" id="PS50931">
    <property type="entry name" value="HTH_LYSR"/>
    <property type="match status" value="1"/>
</dbReference>
<dbReference type="NCBIfam" id="NF002964">
    <property type="entry name" value="PRK03635.1"/>
    <property type="match status" value="1"/>
</dbReference>
<keyword evidence="4" id="KW-0010">Activator</keyword>